<sequence length="143" mass="16330">MTKEVLGHCEAYIKRVRGACTFNAVWTIEWGKPSRHHVVTSGDFKLLPFNRIVFKSDRDLGAEKAFRLVCRYSSYIYRHGKEYGIAPMYIGAPEHRYKMWRGTVVSKDGYTKYGVGGPKPKGFDAILENAIALMHSVNPKHLH</sequence>
<protein>
    <submittedName>
        <fullName evidence="1">Uncharacterized protein</fullName>
    </submittedName>
</protein>
<dbReference type="Proteomes" id="UP000027215">
    <property type="component" value="Chromosome"/>
</dbReference>
<dbReference type="KEGG" id="xfs:D934_10045"/>
<reference evidence="1 2" key="1">
    <citation type="submission" date="2013-08" db="EMBL/GenBank/DDBJ databases">
        <authorList>
            <person name="Stouthamer R."/>
            <person name="Nunney L."/>
        </authorList>
    </citation>
    <scope>NUCLEOTIDE SEQUENCE [LARGE SCALE GENOMIC DNA]</scope>
    <source>
        <strain evidence="2">ann-1</strain>
    </source>
</reference>
<gene>
    <name evidence="1" type="ORF">D934_10045</name>
</gene>
<dbReference type="EMBL" id="CP006696">
    <property type="protein sequence ID" value="AIC11492.1"/>
    <property type="molecule type" value="Genomic_DNA"/>
</dbReference>
<proteinExistence type="predicted"/>
<evidence type="ECO:0000313" key="1">
    <source>
        <dbReference type="EMBL" id="AIC11492.1"/>
    </source>
</evidence>
<dbReference type="HOGENOM" id="CLU_1805448_0_0_6"/>
<evidence type="ECO:0000313" key="2">
    <source>
        <dbReference type="Proteomes" id="UP000027215"/>
    </source>
</evidence>
<dbReference type="AlphaFoldDB" id="A0A060HEY6"/>
<accession>A0A060HEY6</accession>
<organism evidence="1 2">
    <name type="scientific">Xylella fastidiosa subsp. sandyi Ann-1</name>
    <dbReference type="NCBI Taxonomy" id="155920"/>
    <lineage>
        <taxon>Bacteria</taxon>
        <taxon>Pseudomonadati</taxon>
        <taxon>Pseudomonadota</taxon>
        <taxon>Gammaproteobacteria</taxon>
        <taxon>Lysobacterales</taxon>
        <taxon>Lysobacteraceae</taxon>
        <taxon>Xylella</taxon>
    </lineage>
</organism>
<dbReference type="RefSeq" id="WP_155244262.1">
    <property type="nucleotide sequence ID" value="NZ_CP006696.1"/>
</dbReference>
<name>A0A060HEY6_XYLFS</name>
<dbReference type="PATRIC" id="fig|155920.8.peg.2353"/>